<name>A0AA87MLQ7_9LEPT</name>
<protein>
    <recommendedName>
        <fullName evidence="3">Molybdate metabolism regulator</fullName>
    </recommendedName>
</protein>
<sequence>MNLFTEKLKESLDTANQNPVSRPYVERLQKIDWNTYVNTIAESLRTAYQVAIDSDEKVSGCLLYMSGETENGFRLSEISFAEEEDDPGYQSGPVHDEAHFNLEEPGKILHEAWEKYFDTDKETYHLIWNAAMNLFAHTAAMAAEKAKDSKEFKTLNKTKTFKVAVVFHDSWGSDIEEDEGLVWQSSP</sequence>
<dbReference type="AlphaFoldDB" id="A0AA87MLQ7"/>
<dbReference type="RefSeq" id="WP_002745219.1">
    <property type="nucleotide sequence ID" value="NZ_AKWM02000078.1"/>
</dbReference>
<comment type="caution">
    <text evidence="1">The sequence shown here is derived from an EMBL/GenBank/DDBJ whole genome shotgun (WGS) entry which is preliminary data.</text>
</comment>
<reference evidence="1 2" key="1">
    <citation type="journal article" date="2014" name="Int. J. Syst. Evol. Microbiol.">
        <title>Leptospira mayottensis sp. nov., a pathogenic species of the genus Leptospira isolated from humans.</title>
        <authorList>
            <person name="Bourhy P."/>
            <person name="Collet L."/>
            <person name="Brisse S."/>
            <person name="Picardeau M."/>
        </authorList>
    </citation>
    <scope>NUCLEOTIDE SEQUENCE [LARGE SCALE GENOMIC DNA]</scope>
    <source>
        <strain evidence="1 2">200901122</strain>
    </source>
</reference>
<proteinExistence type="predicted"/>
<dbReference type="EMBL" id="AKWM02000078">
    <property type="protein sequence ID" value="EKR98675.1"/>
    <property type="molecule type" value="Genomic_DNA"/>
</dbReference>
<evidence type="ECO:0000313" key="2">
    <source>
        <dbReference type="Proteomes" id="UP000001343"/>
    </source>
</evidence>
<dbReference type="Proteomes" id="UP000001343">
    <property type="component" value="Unassembled WGS sequence"/>
</dbReference>
<organism evidence="1 2">
    <name type="scientific">Leptospira mayottensis 200901122</name>
    <dbReference type="NCBI Taxonomy" id="1193010"/>
    <lineage>
        <taxon>Bacteria</taxon>
        <taxon>Pseudomonadati</taxon>
        <taxon>Spirochaetota</taxon>
        <taxon>Spirochaetia</taxon>
        <taxon>Leptospirales</taxon>
        <taxon>Leptospiraceae</taxon>
        <taxon>Leptospira</taxon>
    </lineage>
</organism>
<evidence type="ECO:0008006" key="3">
    <source>
        <dbReference type="Google" id="ProtNLM"/>
    </source>
</evidence>
<gene>
    <name evidence="1" type="ORF">LEP1GSC125_1944</name>
</gene>
<evidence type="ECO:0000313" key="1">
    <source>
        <dbReference type="EMBL" id="EKR98675.1"/>
    </source>
</evidence>
<accession>A0AA87MLQ7</accession>